<comment type="caution">
    <text evidence="1">The sequence shown here is derived from an EMBL/GenBank/DDBJ whole genome shotgun (WGS) entry which is preliminary data.</text>
</comment>
<organism evidence="1 2">
    <name type="scientific">Boeremia exigua</name>
    <dbReference type="NCBI Taxonomy" id="749465"/>
    <lineage>
        <taxon>Eukaryota</taxon>
        <taxon>Fungi</taxon>
        <taxon>Dikarya</taxon>
        <taxon>Ascomycota</taxon>
        <taxon>Pezizomycotina</taxon>
        <taxon>Dothideomycetes</taxon>
        <taxon>Pleosporomycetidae</taxon>
        <taxon>Pleosporales</taxon>
        <taxon>Pleosporineae</taxon>
        <taxon>Didymellaceae</taxon>
        <taxon>Boeremia</taxon>
    </lineage>
</organism>
<accession>A0ACC2IC23</accession>
<name>A0ACC2IC23_9PLEO</name>
<sequence length="339" mass="36400">MLFGGFFRPLFRLWCLLPSLVTAQEGCHGDTSIYNSNGLVVPFKNLCGKDIMKPVDFLDPTNERTWSDCLDRCVMKAPLCYGFDFTPYGTTAFSCWLMNATFSESDAIAQTRTVDAAMLSPEFLNSMSSDCKTLGLQGCFKKNGQINFLPTTTGTPSESSNRASRIFTITVLTTKNNGEVVAMTSTILIAVSTATDATTTFASNTNGLSTVTIVTVVSTATGPTTTFASNTNGLSTGAKAGIGIGVGATVLVIIVIAVVCVLKRRRRRKNLSEPLRYESGNKKMAQDDPSRQGMAELQAQHGGPYGSSELAGTAPSQTKIASSQQEQIYEIDGSTRYEK</sequence>
<gene>
    <name evidence="1" type="ORF">OPT61_g4989</name>
</gene>
<dbReference type="Proteomes" id="UP001153331">
    <property type="component" value="Unassembled WGS sequence"/>
</dbReference>
<keyword evidence="2" id="KW-1185">Reference proteome</keyword>
<reference evidence="1" key="1">
    <citation type="submission" date="2022-11" db="EMBL/GenBank/DDBJ databases">
        <title>Genome Sequence of Boeremia exigua.</title>
        <authorList>
            <person name="Buettner E."/>
        </authorList>
    </citation>
    <scope>NUCLEOTIDE SEQUENCE</scope>
    <source>
        <strain evidence="1">CU02</strain>
    </source>
</reference>
<evidence type="ECO:0000313" key="1">
    <source>
        <dbReference type="EMBL" id="KAJ8112704.1"/>
    </source>
</evidence>
<dbReference type="EMBL" id="JAPHNI010000304">
    <property type="protein sequence ID" value="KAJ8112704.1"/>
    <property type="molecule type" value="Genomic_DNA"/>
</dbReference>
<proteinExistence type="predicted"/>
<protein>
    <submittedName>
        <fullName evidence="1">Uncharacterized protein</fullName>
    </submittedName>
</protein>
<evidence type="ECO:0000313" key="2">
    <source>
        <dbReference type="Proteomes" id="UP001153331"/>
    </source>
</evidence>